<sequence>MLFATASAKARIFAHEQTIGSDFTHLNEYNRTRRAAGLFTDAIVVDHIGIQALLVAFNVIAQRHFGFGLIDKHIG</sequence>
<proteinExistence type="predicted"/>
<organism evidence="1 2">
    <name type="scientific">Gibbsiella dentisursi</name>
    <dbReference type="NCBI Taxonomy" id="796890"/>
    <lineage>
        <taxon>Bacteria</taxon>
        <taxon>Pseudomonadati</taxon>
        <taxon>Pseudomonadota</taxon>
        <taxon>Gammaproteobacteria</taxon>
        <taxon>Enterobacterales</taxon>
        <taxon>Yersiniaceae</taxon>
        <taxon>Gibbsiella</taxon>
    </lineage>
</organism>
<dbReference type="EMBL" id="BAABDG010000008">
    <property type="protein sequence ID" value="GAA3908730.1"/>
    <property type="molecule type" value="Genomic_DNA"/>
</dbReference>
<keyword evidence="2" id="KW-1185">Reference proteome</keyword>
<accession>A0ABP7LU32</accession>
<dbReference type="Proteomes" id="UP001499994">
    <property type="component" value="Unassembled WGS sequence"/>
</dbReference>
<comment type="caution">
    <text evidence="1">The sequence shown here is derived from an EMBL/GenBank/DDBJ whole genome shotgun (WGS) entry which is preliminary data.</text>
</comment>
<evidence type="ECO:0000313" key="2">
    <source>
        <dbReference type="Proteomes" id="UP001499994"/>
    </source>
</evidence>
<protein>
    <submittedName>
        <fullName evidence="1">Uncharacterized protein</fullName>
    </submittedName>
</protein>
<evidence type="ECO:0000313" key="1">
    <source>
        <dbReference type="EMBL" id="GAA3908730.1"/>
    </source>
</evidence>
<name>A0ABP7LU32_9GAMM</name>
<gene>
    <name evidence="1" type="ORF">GCM10022405_37320</name>
</gene>
<reference evidence="2" key="1">
    <citation type="journal article" date="2019" name="Int. J. Syst. Evol. Microbiol.">
        <title>The Global Catalogue of Microorganisms (GCM) 10K type strain sequencing project: providing services to taxonomists for standard genome sequencing and annotation.</title>
        <authorList>
            <consortium name="The Broad Institute Genomics Platform"/>
            <consortium name="The Broad Institute Genome Sequencing Center for Infectious Disease"/>
            <person name="Wu L."/>
            <person name="Ma J."/>
        </authorList>
    </citation>
    <scope>NUCLEOTIDE SEQUENCE [LARGE SCALE GENOMIC DNA]</scope>
    <source>
        <strain evidence="2">JCM 17201</strain>
    </source>
</reference>